<feature type="domain" description="Pyrroline-5-carboxylate reductase catalytic N-terminal" evidence="6">
    <location>
        <begin position="10"/>
        <end position="97"/>
    </location>
</feature>
<dbReference type="InterPro" id="IPR000304">
    <property type="entry name" value="Pyrroline-COOH_reductase"/>
</dbReference>
<keyword evidence="9" id="KW-1185">Reference proteome</keyword>
<feature type="domain" description="Pyrroline-5-carboxylate reductase dimerisation" evidence="7">
    <location>
        <begin position="161"/>
        <end position="266"/>
    </location>
</feature>
<dbReference type="PIRSF" id="PIRSF000193">
    <property type="entry name" value="Pyrrol-5-carb_rd"/>
    <property type="match status" value="1"/>
</dbReference>
<dbReference type="EC" id="1.5.1.2" evidence="4 5"/>
<keyword evidence="2 4" id="KW-0521">NADP</keyword>
<gene>
    <name evidence="4" type="primary">proC</name>
    <name evidence="8" type="ORF">JHW45_08120</name>
</gene>
<protein>
    <recommendedName>
        <fullName evidence="4 5">Pyrroline-5-carboxylate reductase</fullName>
        <shortName evidence="4">P5C reductase</shortName>
        <shortName evidence="4">P5CR</shortName>
        <ecNumber evidence="4 5">1.5.1.2</ecNumber>
    </recommendedName>
    <alternativeName>
        <fullName evidence="4">PCA reductase</fullName>
    </alternativeName>
</protein>
<keyword evidence="3 4" id="KW-0560">Oxidoreductase</keyword>
<dbReference type="Pfam" id="PF14748">
    <property type="entry name" value="P5CR_dimer"/>
    <property type="match status" value="1"/>
</dbReference>
<comment type="function">
    <text evidence="4">Catalyzes the reduction of 1-pyrroline-5-carboxylate (PCA) to L-proline.</text>
</comment>
<accession>A0ABY7SZ12</accession>
<comment type="pathway">
    <text evidence="4">Amino-acid biosynthesis; L-proline biosynthesis; L-proline from L-glutamate 5-semialdehyde: step 1/1.</text>
</comment>
<evidence type="ECO:0000256" key="5">
    <source>
        <dbReference type="NCBIfam" id="TIGR00112"/>
    </source>
</evidence>
<evidence type="ECO:0000256" key="2">
    <source>
        <dbReference type="ARBA" id="ARBA00022857"/>
    </source>
</evidence>
<evidence type="ECO:0000313" key="9">
    <source>
        <dbReference type="Proteomes" id="UP001218412"/>
    </source>
</evidence>
<reference evidence="8 9" key="1">
    <citation type="submission" date="2021-01" db="EMBL/GenBank/DDBJ databases">
        <title>Biogeographic distribution of Paracoccus.</title>
        <authorList>
            <person name="Hollensteiner J."/>
            <person name="Leineberger J."/>
            <person name="Brinkhoff T."/>
            <person name="Daniel R."/>
        </authorList>
    </citation>
    <scope>NUCLEOTIDE SEQUENCE [LARGE SCALE GENOMIC DNA]</scope>
    <source>
        <strain evidence="8 9">LMG25392</strain>
    </source>
</reference>
<dbReference type="InterPro" id="IPR029036">
    <property type="entry name" value="P5CR_dimer"/>
</dbReference>
<dbReference type="EMBL" id="CP067134">
    <property type="protein sequence ID" value="WCR12269.1"/>
    <property type="molecule type" value="Genomic_DNA"/>
</dbReference>
<dbReference type="Proteomes" id="UP001218412">
    <property type="component" value="Chromosome"/>
</dbReference>
<dbReference type="NCBIfam" id="TIGR00112">
    <property type="entry name" value="proC"/>
    <property type="match status" value="1"/>
</dbReference>
<evidence type="ECO:0000313" key="8">
    <source>
        <dbReference type="EMBL" id="WCR12269.1"/>
    </source>
</evidence>
<evidence type="ECO:0000256" key="1">
    <source>
        <dbReference type="ARBA" id="ARBA00005525"/>
    </source>
</evidence>
<keyword evidence="4" id="KW-0028">Amino-acid biosynthesis</keyword>
<comment type="catalytic activity">
    <reaction evidence="4">
        <text>L-proline + NADP(+) = (S)-1-pyrroline-5-carboxylate + NADPH + 2 H(+)</text>
        <dbReference type="Rhea" id="RHEA:14109"/>
        <dbReference type="ChEBI" id="CHEBI:15378"/>
        <dbReference type="ChEBI" id="CHEBI:17388"/>
        <dbReference type="ChEBI" id="CHEBI:57783"/>
        <dbReference type="ChEBI" id="CHEBI:58349"/>
        <dbReference type="ChEBI" id="CHEBI:60039"/>
        <dbReference type="EC" id="1.5.1.2"/>
    </reaction>
</comment>
<dbReference type="Gene3D" id="3.40.50.720">
    <property type="entry name" value="NAD(P)-binding Rossmann-like Domain"/>
    <property type="match status" value="1"/>
</dbReference>
<dbReference type="PANTHER" id="PTHR11645">
    <property type="entry name" value="PYRROLINE-5-CARBOXYLATE REDUCTASE"/>
    <property type="match status" value="1"/>
</dbReference>
<dbReference type="SUPFAM" id="SSF51735">
    <property type="entry name" value="NAD(P)-binding Rossmann-fold domains"/>
    <property type="match status" value="1"/>
</dbReference>
<comment type="subcellular location">
    <subcellularLocation>
        <location evidence="4">Cytoplasm</location>
    </subcellularLocation>
</comment>
<dbReference type="SUPFAM" id="SSF48179">
    <property type="entry name" value="6-phosphogluconate dehydrogenase C-terminal domain-like"/>
    <property type="match status" value="1"/>
</dbReference>
<name>A0ABY7SZ12_9RHOB</name>
<keyword evidence="4" id="KW-0641">Proline biosynthesis</keyword>
<dbReference type="HAMAP" id="MF_01925">
    <property type="entry name" value="P5C_reductase"/>
    <property type="match status" value="1"/>
</dbReference>
<comment type="catalytic activity">
    <reaction evidence="4">
        <text>L-proline + NAD(+) = (S)-1-pyrroline-5-carboxylate + NADH + 2 H(+)</text>
        <dbReference type="Rhea" id="RHEA:14105"/>
        <dbReference type="ChEBI" id="CHEBI:15378"/>
        <dbReference type="ChEBI" id="CHEBI:17388"/>
        <dbReference type="ChEBI" id="CHEBI:57540"/>
        <dbReference type="ChEBI" id="CHEBI:57945"/>
        <dbReference type="ChEBI" id="CHEBI:60039"/>
        <dbReference type="EC" id="1.5.1.2"/>
    </reaction>
</comment>
<evidence type="ECO:0000256" key="3">
    <source>
        <dbReference type="ARBA" id="ARBA00023002"/>
    </source>
</evidence>
<dbReference type="RefSeq" id="WP_272860376.1">
    <property type="nucleotide sequence ID" value="NZ_CP067134.1"/>
</dbReference>
<proteinExistence type="inferred from homology"/>
<dbReference type="InterPro" id="IPR008927">
    <property type="entry name" value="6-PGluconate_DH-like_C_sf"/>
</dbReference>
<dbReference type="InterPro" id="IPR036291">
    <property type="entry name" value="NAD(P)-bd_dom_sf"/>
</dbReference>
<dbReference type="Gene3D" id="1.10.3730.10">
    <property type="entry name" value="ProC C-terminal domain-like"/>
    <property type="match status" value="1"/>
</dbReference>
<evidence type="ECO:0000256" key="4">
    <source>
        <dbReference type="HAMAP-Rule" id="MF_01925"/>
    </source>
</evidence>
<dbReference type="PANTHER" id="PTHR11645:SF0">
    <property type="entry name" value="PYRROLINE-5-CARBOXYLATE REDUCTASE 3"/>
    <property type="match status" value="1"/>
</dbReference>
<comment type="similarity">
    <text evidence="1 4">Belongs to the pyrroline-5-carboxylate reductase family.</text>
</comment>
<evidence type="ECO:0000259" key="7">
    <source>
        <dbReference type="Pfam" id="PF14748"/>
    </source>
</evidence>
<sequence>MQPFDKRGLGLVSCGFMGKALLEGWMARGIASDSIFVRDPNPSDWLRARDDLNLNADFPTDLAALVIATKPQILDRVLPDLTQFGNGQTVVVSIAAGAPVSLFETHLGTETPVVRVMPNQPAAVGAGVTALFANAATDADPIRLVRDLFETVGTVVDLPEEDLLHVVTGLSGSGPAYVFAVAEALAEAGTQLGIPADLARVLALQTVAGAGAMLGRPGADATALRKAVTSKGGTTAAGLGPLRTTGALNDLMRRSVDAARQRSVELSQ</sequence>
<dbReference type="GO" id="GO:0004735">
    <property type="term" value="F:pyrroline-5-carboxylate reductase activity"/>
    <property type="evidence" value="ECO:0007669"/>
    <property type="project" value="UniProtKB-EC"/>
</dbReference>
<keyword evidence="4" id="KW-0963">Cytoplasm</keyword>
<evidence type="ECO:0000259" key="6">
    <source>
        <dbReference type="Pfam" id="PF03807"/>
    </source>
</evidence>
<dbReference type="Pfam" id="PF03807">
    <property type="entry name" value="F420_oxidored"/>
    <property type="match status" value="1"/>
</dbReference>
<organism evidence="8 9">
    <name type="scientific">Paracoccus stylophorae</name>
    <dbReference type="NCBI Taxonomy" id="659350"/>
    <lineage>
        <taxon>Bacteria</taxon>
        <taxon>Pseudomonadati</taxon>
        <taxon>Pseudomonadota</taxon>
        <taxon>Alphaproteobacteria</taxon>
        <taxon>Rhodobacterales</taxon>
        <taxon>Paracoccaceae</taxon>
        <taxon>Paracoccus</taxon>
    </lineage>
</organism>
<dbReference type="InterPro" id="IPR028939">
    <property type="entry name" value="P5C_Rdtase_cat_N"/>
</dbReference>